<gene>
    <name evidence="1" type="ORF">CTAM01_13955</name>
</gene>
<sequence length="119" mass="13331">MQLNDWSSAPAAPTRHNGRSHALLHAAGCMLAETGDFDRSPPEAVQRLNWMHLWHPKMRQYRVKVVVFTVLLTETSAPGPKIDPVKTEVVREDARPVAPVPVFGSRGWHINQMSNARDS</sequence>
<protein>
    <submittedName>
        <fullName evidence="1">Uncharacterized protein</fullName>
    </submittedName>
</protein>
<evidence type="ECO:0000313" key="1">
    <source>
        <dbReference type="EMBL" id="KAK1481598.1"/>
    </source>
</evidence>
<dbReference type="Proteomes" id="UP001227543">
    <property type="component" value="Unassembled WGS sequence"/>
</dbReference>
<accession>A0ABQ9QQV1</accession>
<dbReference type="RefSeq" id="XP_060375459.1">
    <property type="nucleotide sequence ID" value="XM_060529957.1"/>
</dbReference>
<keyword evidence="2" id="KW-1185">Reference proteome</keyword>
<organism evidence="1 2">
    <name type="scientific">Colletotrichum tamarilloi</name>
    <dbReference type="NCBI Taxonomy" id="1209934"/>
    <lineage>
        <taxon>Eukaryota</taxon>
        <taxon>Fungi</taxon>
        <taxon>Dikarya</taxon>
        <taxon>Ascomycota</taxon>
        <taxon>Pezizomycotina</taxon>
        <taxon>Sordariomycetes</taxon>
        <taxon>Hypocreomycetidae</taxon>
        <taxon>Glomerellales</taxon>
        <taxon>Glomerellaceae</taxon>
        <taxon>Colletotrichum</taxon>
        <taxon>Colletotrichum acutatum species complex</taxon>
    </lineage>
</organism>
<dbReference type="EMBL" id="MLFU01000109">
    <property type="protein sequence ID" value="KAK1481598.1"/>
    <property type="molecule type" value="Genomic_DNA"/>
</dbReference>
<comment type="caution">
    <text evidence="1">The sequence shown here is derived from an EMBL/GenBank/DDBJ whole genome shotgun (WGS) entry which is preliminary data.</text>
</comment>
<reference evidence="1 2" key="1">
    <citation type="submission" date="2016-10" db="EMBL/GenBank/DDBJ databases">
        <title>The genome sequence of Colletotrichum fioriniae PJ7.</title>
        <authorList>
            <person name="Baroncelli R."/>
        </authorList>
    </citation>
    <scope>NUCLEOTIDE SEQUENCE [LARGE SCALE GENOMIC DNA]</scope>
    <source>
        <strain evidence="1 2">Tom-12</strain>
    </source>
</reference>
<proteinExistence type="predicted"/>
<dbReference type="GeneID" id="85414195"/>
<name>A0ABQ9QQV1_9PEZI</name>
<evidence type="ECO:0000313" key="2">
    <source>
        <dbReference type="Proteomes" id="UP001227543"/>
    </source>
</evidence>